<evidence type="ECO:0000256" key="6">
    <source>
        <dbReference type="SAM" id="Phobius"/>
    </source>
</evidence>
<gene>
    <name evidence="9" type="ORF">BDW59DRAFT_107226</name>
</gene>
<name>A0ABR4I3J3_9EURO</name>
<keyword evidence="4 6" id="KW-0472">Membrane</keyword>
<feature type="signal peptide" evidence="7">
    <location>
        <begin position="1"/>
        <end position="24"/>
    </location>
</feature>
<evidence type="ECO:0000313" key="10">
    <source>
        <dbReference type="Proteomes" id="UP001610335"/>
    </source>
</evidence>
<feature type="compositionally biased region" description="Low complexity" evidence="5">
    <location>
        <begin position="117"/>
        <end position="147"/>
    </location>
</feature>
<sequence>MNQQLSLPLLILLAWATLWMTADSSITYCSTVSTGTSGSSNFSIYQSNGNCEDHCSGSAFGILLDKNCWCSDIAPNDATNLDTSDCDDDCPGFPDDSCGNATETLYAYIQLGNPSGTASVSSTSSTVDSTTSTTSTTSDATTTSHSSIVETHGSQVTTITVGDSAATSEADSGNGSDDEGSNSSISGGTIAGIVVGVVGGIALLVAAIIFFIAKRRSRSEDSKEAIDGRQSKGSQMSQANANGAFSDSHSHTWSNGSSVPQRKPTFTDNRLNTGAMLSPNGRRHSDVSLQDNTDYSRPVLRLTNPD</sequence>
<feature type="domain" description="WSC" evidence="8">
    <location>
        <begin position="23"/>
        <end position="112"/>
    </location>
</feature>
<feature type="compositionally biased region" description="Low complexity" evidence="5">
    <location>
        <begin position="168"/>
        <end position="184"/>
    </location>
</feature>
<evidence type="ECO:0000259" key="8">
    <source>
        <dbReference type="PROSITE" id="PS51212"/>
    </source>
</evidence>
<proteinExistence type="predicted"/>
<dbReference type="SMART" id="SM00321">
    <property type="entry name" value="WSC"/>
    <property type="match status" value="1"/>
</dbReference>
<evidence type="ECO:0000256" key="1">
    <source>
        <dbReference type="ARBA" id="ARBA00004167"/>
    </source>
</evidence>
<dbReference type="PANTHER" id="PTHR15549">
    <property type="entry name" value="PAIRED IMMUNOGLOBULIN-LIKE TYPE 2 RECEPTOR"/>
    <property type="match status" value="1"/>
</dbReference>
<evidence type="ECO:0000256" key="2">
    <source>
        <dbReference type="ARBA" id="ARBA00022692"/>
    </source>
</evidence>
<keyword evidence="2 6" id="KW-0812">Transmembrane</keyword>
<dbReference type="PROSITE" id="PS51212">
    <property type="entry name" value="WSC"/>
    <property type="match status" value="1"/>
</dbReference>
<dbReference type="EMBL" id="JBFXLS010000060">
    <property type="protein sequence ID" value="KAL2822197.1"/>
    <property type="molecule type" value="Genomic_DNA"/>
</dbReference>
<feature type="compositionally biased region" description="Basic and acidic residues" evidence="5">
    <location>
        <begin position="219"/>
        <end position="230"/>
    </location>
</feature>
<evidence type="ECO:0000256" key="5">
    <source>
        <dbReference type="SAM" id="MobiDB-lite"/>
    </source>
</evidence>
<keyword evidence="10" id="KW-1185">Reference proteome</keyword>
<keyword evidence="3 6" id="KW-1133">Transmembrane helix</keyword>
<evidence type="ECO:0000256" key="7">
    <source>
        <dbReference type="SAM" id="SignalP"/>
    </source>
</evidence>
<dbReference type="InterPro" id="IPR002889">
    <property type="entry name" value="WSC_carb-bd"/>
</dbReference>
<reference evidence="9 10" key="1">
    <citation type="submission" date="2024-07" db="EMBL/GenBank/DDBJ databases">
        <title>Section-level genome sequencing and comparative genomics of Aspergillus sections Usti and Cavernicolus.</title>
        <authorList>
            <consortium name="Lawrence Berkeley National Laboratory"/>
            <person name="Nybo J.L."/>
            <person name="Vesth T.C."/>
            <person name="Theobald S."/>
            <person name="Frisvad J.C."/>
            <person name="Larsen T.O."/>
            <person name="Kjaerboelling I."/>
            <person name="Rothschild-Mancinelli K."/>
            <person name="Lyhne E.K."/>
            <person name="Kogle M.E."/>
            <person name="Barry K."/>
            <person name="Clum A."/>
            <person name="Na H."/>
            <person name="Ledsgaard L."/>
            <person name="Lin J."/>
            <person name="Lipzen A."/>
            <person name="Kuo A."/>
            <person name="Riley R."/>
            <person name="Mondo S."/>
            <person name="LaButti K."/>
            <person name="Haridas S."/>
            <person name="Pangalinan J."/>
            <person name="Salamov A.A."/>
            <person name="Simmons B.A."/>
            <person name="Magnuson J.K."/>
            <person name="Chen J."/>
            <person name="Drula E."/>
            <person name="Henrissat B."/>
            <person name="Wiebenga A."/>
            <person name="Lubbers R.J."/>
            <person name="Gomes A.C."/>
            <person name="Makela M.R."/>
            <person name="Stajich J."/>
            <person name="Grigoriev I.V."/>
            <person name="Mortensen U.H."/>
            <person name="De vries R.P."/>
            <person name="Baker S.E."/>
            <person name="Andersen M.R."/>
        </authorList>
    </citation>
    <scope>NUCLEOTIDE SEQUENCE [LARGE SCALE GENOMIC DNA]</scope>
    <source>
        <strain evidence="9 10">CBS 600.67</strain>
    </source>
</reference>
<comment type="subcellular location">
    <subcellularLocation>
        <location evidence="1">Membrane</location>
        <topology evidence="1">Single-pass membrane protein</topology>
    </subcellularLocation>
</comment>
<organism evidence="9 10">
    <name type="scientific">Aspergillus cavernicola</name>
    <dbReference type="NCBI Taxonomy" id="176166"/>
    <lineage>
        <taxon>Eukaryota</taxon>
        <taxon>Fungi</taxon>
        <taxon>Dikarya</taxon>
        <taxon>Ascomycota</taxon>
        <taxon>Pezizomycotina</taxon>
        <taxon>Eurotiomycetes</taxon>
        <taxon>Eurotiomycetidae</taxon>
        <taxon>Eurotiales</taxon>
        <taxon>Aspergillaceae</taxon>
        <taxon>Aspergillus</taxon>
        <taxon>Aspergillus subgen. Nidulantes</taxon>
    </lineage>
</organism>
<accession>A0ABR4I3J3</accession>
<feature type="compositionally biased region" description="Polar residues" evidence="5">
    <location>
        <begin position="231"/>
        <end position="272"/>
    </location>
</feature>
<feature type="region of interest" description="Disordered" evidence="5">
    <location>
        <begin position="165"/>
        <end position="184"/>
    </location>
</feature>
<evidence type="ECO:0000256" key="4">
    <source>
        <dbReference type="ARBA" id="ARBA00023136"/>
    </source>
</evidence>
<dbReference type="InterPro" id="IPR051694">
    <property type="entry name" value="Immunoregulatory_rcpt-like"/>
</dbReference>
<keyword evidence="7" id="KW-0732">Signal</keyword>
<protein>
    <recommendedName>
        <fullName evidence="8">WSC domain-containing protein</fullName>
    </recommendedName>
</protein>
<evidence type="ECO:0000256" key="3">
    <source>
        <dbReference type="ARBA" id="ARBA00022989"/>
    </source>
</evidence>
<feature type="region of interest" description="Disordered" evidence="5">
    <location>
        <begin position="116"/>
        <end position="159"/>
    </location>
</feature>
<feature type="compositionally biased region" description="Polar residues" evidence="5">
    <location>
        <begin position="148"/>
        <end position="159"/>
    </location>
</feature>
<feature type="region of interest" description="Disordered" evidence="5">
    <location>
        <begin position="219"/>
        <end position="306"/>
    </location>
</feature>
<feature type="transmembrane region" description="Helical" evidence="6">
    <location>
        <begin position="190"/>
        <end position="213"/>
    </location>
</feature>
<evidence type="ECO:0000313" key="9">
    <source>
        <dbReference type="EMBL" id="KAL2822197.1"/>
    </source>
</evidence>
<comment type="caution">
    <text evidence="9">The sequence shown here is derived from an EMBL/GenBank/DDBJ whole genome shotgun (WGS) entry which is preliminary data.</text>
</comment>
<dbReference type="Proteomes" id="UP001610335">
    <property type="component" value="Unassembled WGS sequence"/>
</dbReference>
<dbReference type="PANTHER" id="PTHR15549:SF33">
    <property type="entry name" value="MEMBRANE PROTEIN WSC4, PUTATIVE (AFU_ORTHOLOGUE AFUA_5G09020)-RELATED"/>
    <property type="match status" value="1"/>
</dbReference>
<feature type="chain" id="PRO_5045045848" description="WSC domain-containing protein" evidence="7">
    <location>
        <begin position="25"/>
        <end position="306"/>
    </location>
</feature>